<name>O00927_TRYBR</name>
<dbReference type="GO" id="GO:0006508">
    <property type="term" value="P:proteolysis"/>
    <property type="evidence" value="ECO:0007669"/>
    <property type="project" value="UniProtKB-KW"/>
</dbReference>
<protein>
    <submittedName>
        <fullName evidence="2">MSP-A2 surface protease homolog</fullName>
    </submittedName>
</protein>
<organism evidence="2">
    <name type="scientific">Trypanosoma brucei rhodesiense</name>
    <dbReference type="NCBI Taxonomy" id="31286"/>
    <lineage>
        <taxon>Eukaryota</taxon>
        <taxon>Discoba</taxon>
        <taxon>Euglenozoa</taxon>
        <taxon>Kinetoplastea</taxon>
        <taxon>Metakinetoplastina</taxon>
        <taxon>Trypanosomatida</taxon>
        <taxon>Trypanosomatidae</taxon>
        <taxon>Trypanosoma</taxon>
    </lineage>
</organism>
<gene>
    <name evidence="2" type="primary">msp-A2</name>
</gene>
<sequence>GSSEGFSEGTAEGSPAEPSAVPFDEPSAVPFAEPSEGPSERVRPMRGQVAGASSSSAYSCYFMWNMLLFVSCFSL</sequence>
<reference evidence="2" key="1">
    <citation type="submission" date="1997-01" db="EMBL/GenBank/DDBJ databases">
        <title>Differential expression of African trypanosome genes encoding homologues of Leishmania MSP-A surface protease.</title>
        <authorList>
            <person name="El-Sayed N.M.A."/>
            <person name="Donelson J.E."/>
        </authorList>
    </citation>
    <scope>NUCLEOTIDE SEQUENCE</scope>
    <source>
        <strain evidence="2">WRATat serodeme</strain>
    </source>
</reference>
<dbReference type="AlphaFoldDB" id="O00927"/>
<evidence type="ECO:0000256" key="1">
    <source>
        <dbReference type="SAM" id="MobiDB-lite"/>
    </source>
</evidence>
<dbReference type="MEROPS" id="M08.003"/>
<accession>O00927</accession>
<evidence type="ECO:0000313" key="2">
    <source>
        <dbReference type="EMBL" id="AAB61264.1"/>
    </source>
</evidence>
<feature type="region of interest" description="Disordered" evidence="1">
    <location>
        <begin position="1"/>
        <end position="48"/>
    </location>
</feature>
<proteinExistence type="predicted"/>
<dbReference type="GO" id="GO:0008233">
    <property type="term" value="F:peptidase activity"/>
    <property type="evidence" value="ECO:0007669"/>
    <property type="project" value="UniProtKB-KW"/>
</dbReference>
<feature type="non-terminal residue" evidence="2">
    <location>
        <position position="1"/>
    </location>
</feature>
<dbReference type="EMBL" id="U86346">
    <property type="protein sequence ID" value="AAB61264.1"/>
    <property type="molecule type" value="Genomic_DNA"/>
</dbReference>
<keyword evidence="2" id="KW-0378">Hydrolase</keyword>
<keyword evidence="2" id="KW-0645">Protease</keyword>